<evidence type="ECO:0000313" key="1">
    <source>
        <dbReference type="EMBL" id="CCB57806.1"/>
    </source>
</evidence>
<sequence>MAAFTSPHPSSNPCSNIRQAHPPMLAWPHEVAITPSQPCNIHVNTHFFHIYLHENPAPHHLSMPRFRSPHVHPASASSSTNVGFNSSTQLACYGSFAAATSRMLSANELSLNGQIPTDKALHAPTKATVASSPPTPGRYNWACPRWRGRLTAWTNSEDLRRRLSHLRFLLHSLPEVKKKSTWLKGPKRK</sequence>
<gene>
    <name evidence="1" type="ordered locus">VIT_02s0012g03210</name>
</gene>
<dbReference type="HOGENOM" id="CLU_1436811_0_0_1"/>
<dbReference type="PaxDb" id="29760-VIT_02s0012g03210.t01"/>
<evidence type="ECO:0000313" key="2">
    <source>
        <dbReference type="Proteomes" id="UP000009183"/>
    </source>
</evidence>
<accession>F6HSZ6</accession>
<name>F6HSZ6_VITVI</name>
<dbReference type="Proteomes" id="UP000009183">
    <property type="component" value="Chromosome 2"/>
</dbReference>
<dbReference type="EMBL" id="FN596247">
    <property type="protein sequence ID" value="CCB57806.1"/>
    <property type="molecule type" value="Genomic_DNA"/>
</dbReference>
<dbReference type="InParanoid" id="F6HSZ6"/>
<reference evidence="2" key="1">
    <citation type="journal article" date="2007" name="Nature">
        <title>The grapevine genome sequence suggests ancestral hexaploidization in major angiosperm phyla.</title>
        <authorList>
            <consortium name="The French-Italian Public Consortium for Grapevine Genome Characterization."/>
            <person name="Jaillon O."/>
            <person name="Aury J.-M."/>
            <person name="Noel B."/>
            <person name="Policriti A."/>
            <person name="Clepet C."/>
            <person name="Casagrande A."/>
            <person name="Choisne N."/>
            <person name="Aubourg S."/>
            <person name="Vitulo N."/>
            <person name="Jubin C."/>
            <person name="Vezzi A."/>
            <person name="Legeai F."/>
            <person name="Hugueney P."/>
            <person name="Dasilva C."/>
            <person name="Horner D."/>
            <person name="Mica E."/>
            <person name="Jublot D."/>
            <person name="Poulain J."/>
            <person name="Bruyere C."/>
            <person name="Billault A."/>
            <person name="Segurens B."/>
            <person name="Gouyvenoux M."/>
            <person name="Ugarte E."/>
            <person name="Cattonaro F."/>
            <person name="Anthouard V."/>
            <person name="Vico V."/>
            <person name="Del Fabbro C."/>
            <person name="Alaux M."/>
            <person name="Di Gaspero G."/>
            <person name="Dumas V."/>
            <person name="Felice N."/>
            <person name="Paillard S."/>
            <person name="Juman I."/>
            <person name="Moroldo M."/>
            <person name="Scalabrin S."/>
            <person name="Canaguier A."/>
            <person name="Le Clainche I."/>
            <person name="Malacrida G."/>
            <person name="Durand E."/>
            <person name="Pesole G."/>
            <person name="Laucou V."/>
            <person name="Chatelet P."/>
            <person name="Merdinoglu D."/>
            <person name="Delledonne M."/>
            <person name="Pezzotti M."/>
            <person name="Lecharny A."/>
            <person name="Scarpelli C."/>
            <person name="Artiguenave F."/>
            <person name="Pe M.E."/>
            <person name="Valle G."/>
            <person name="Morgante M."/>
            <person name="Caboche M."/>
            <person name="Adam-Blondon A.-F."/>
            <person name="Weissenbach J."/>
            <person name="Quetier F."/>
            <person name="Wincker P."/>
        </authorList>
    </citation>
    <scope>NUCLEOTIDE SEQUENCE [LARGE SCALE GENOMIC DNA]</scope>
    <source>
        <strain evidence="2">cv. Pinot noir / PN40024</strain>
    </source>
</reference>
<proteinExistence type="predicted"/>
<organism evidence="1 2">
    <name type="scientific">Vitis vinifera</name>
    <name type="common">Grape</name>
    <dbReference type="NCBI Taxonomy" id="29760"/>
    <lineage>
        <taxon>Eukaryota</taxon>
        <taxon>Viridiplantae</taxon>
        <taxon>Streptophyta</taxon>
        <taxon>Embryophyta</taxon>
        <taxon>Tracheophyta</taxon>
        <taxon>Spermatophyta</taxon>
        <taxon>Magnoliopsida</taxon>
        <taxon>eudicotyledons</taxon>
        <taxon>Gunneridae</taxon>
        <taxon>Pentapetalae</taxon>
        <taxon>rosids</taxon>
        <taxon>Vitales</taxon>
        <taxon>Vitaceae</taxon>
        <taxon>Viteae</taxon>
        <taxon>Vitis</taxon>
    </lineage>
</organism>
<protein>
    <submittedName>
        <fullName evidence="1">Uncharacterized protein</fullName>
    </submittedName>
</protein>
<keyword evidence="2" id="KW-1185">Reference proteome</keyword>
<dbReference type="AlphaFoldDB" id="F6HSZ6"/>